<dbReference type="InterPro" id="IPR042121">
    <property type="entry name" value="MutL_C_regsub"/>
</dbReference>
<dbReference type="SUPFAM" id="SSF54211">
    <property type="entry name" value="Ribosomal protein S5 domain 2-like"/>
    <property type="match status" value="1"/>
</dbReference>
<sequence>MPEITLLSQETIDKIAAGEVVERPSSVVKELVENAIDAKATAVTVEIKEGGISFIRITDNGCGIERAQVPLAFLRHSTSKIKSVEDLMSITSLGFRGEALSSIAAVSQVELITKTYGELTGTRYVIEGSKEKENEEIGAPEGTTFIVRNLFYNTPARRKFLKTAQTEGNYINDLMERLALSHPGVSFKFINNGQTKMHTSGNSREKDMIYHIYGRDITSGLLEIDHKNEYFHVKGFIGKPLISRGNRNFENYFINGRYIKSALLSKSIEEAYKGFLMQHQYPFCVLYFSMDTDLLDVNVHPTKMELRFSNNEAIYKTLFEIIRGALTHKDFIPEVPVQEEKIRKRENIKAPLPEPFERRGVETVRSGGRFQPQNIQQGTGGQSGFAASKENEDVQTTIPMQSAAPQKESAPPENLSVFNSLLPKKETAVTEQSADRVSESNTYTVSKPVPQPIQADKTTASLPEETAAALPESKVTYEQQELAAVSEGFLTKDARKKHKIIGQLFDTYWMVEYEDKLFIIDQHAAHEKVLYEKTMKKVREKTFSSQTLSPPIILTLSIEEIEMLEKYREQIDAFGYEIEPFGGKEYAVTAIPADFTGIDTKTMFLEMLDDFANINENDSPSAIMEKVASMSCKAAIKGNQHISRPEAERLIDELLELENPYNCPHGRPTIISMTKYEIEKKFKRIV</sequence>
<feature type="region of interest" description="Disordered" evidence="5">
    <location>
        <begin position="367"/>
        <end position="393"/>
    </location>
</feature>
<dbReference type="RefSeq" id="WP_055193151.1">
    <property type="nucleotide sequence ID" value="NZ_CABIYH010000002.1"/>
</dbReference>
<dbReference type="Pfam" id="PF01119">
    <property type="entry name" value="DNA_mis_repair"/>
    <property type="match status" value="1"/>
</dbReference>
<dbReference type="CDD" id="cd16926">
    <property type="entry name" value="HATPase_MutL-MLH-PMS-like"/>
    <property type="match status" value="1"/>
</dbReference>
<dbReference type="Gene3D" id="3.30.1370.100">
    <property type="entry name" value="MutL, C-terminal domain, regulatory subdomain"/>
    <property type="match status" value="1"/>
</dbReference>
<dbReference type="NCBIfam" id="TIGR00585">
    <property type="entry name" value="mutl"/>
    <property type="match status" value="1"/>
</dbReference>
<dbReference type="PANTHER" id="PTHR10073">
    <property type="entry name" value="DNA MISMATCH REPAIR PROTEIN MLH, PMS, MUTL"/>
    <property type="match status" value="1"/>
</dbReference>
<dbReference type="GO" id="GO:0016887">
    <property type="term" value="F:ATP hydrolysis activity"/>
    <property type="evidence" value="ECO:0007669"/>
    <property type="project" value="InterPro"/>
</dbReference>
<dbReference type="InterPro" id="IPR037198">
    <property type="entry name" value="MutL_C_sf"/>
</dbReference>
<dbReference type="PANTHER" id="PTHR10073:SF12">
    <property type="entry name" value="DNA MISMATCH REPAIR PROTEIN MLH1"/>
    <property type="match status" value="1"/>
</dbReference>
<name>A0A173RE67_9FIRM</name>
<evidence type="ECO:0000256" key="4">
    <source>
        <dbReference type="HAMAP-Rule" id="MF_00149"/>
    </source>
</evidence>
<accession>A0A173RE67</accession>
<dbReference type="HAMAP" id="MF_00149">
    <property type="entry name" value="DNA_mis_repair"/>
    <property type="match status" value="1"/>
</dbReference>
<dbReference type="PROSITE" id="PS00058">
    <property type="entry name" value="DNA_MISMATCH_REPAIR_1"/>
    <property type="match status" value="1"/>
</dbReference>
<dbReference type="SMART" id="SM01340">
    <property type="entry name" value="DNA_mis_repair"/>
    <property type="match status" value="1"/>
</dbReference>
<feature type="domain" description="DNA mismatch repair protein S5" evidence="7">
    <location>
        <begin position="209"/>
        <end position="327"/>
    </location>
</feature>
<dbReference type="Pfam" id="PF08676">
    <property type="entry name" value="MutL_C"/>
    <property type="match status" value="1"/>
</dbReference>
<dbReference type="OrthoDB" id="9763467at2"/>
<dbReference type="InterPro" id="IPR038973">
    <property type="entry name" value="MutL/Mlh/Pms-like"/>
</dbReference>
<dbReference type="GO" id="GO:0005524">
    <property type="term" value="F:ATP binding"/>
    <property type="evidence" value="ECO:0007669"/>
    <property type="project" value="InterPro"/>
</dbReference>
<keyword evidence="3 4" id="KW-0234">DNA repair</keyword>
<dbReference type="InterPro" id="IPR013507">
    <property type="entry name" value="DNA_mismatch_S5_2-like"/>
</dbReference>
<dbReference type="InterPro" id="IPR014721">
    <property type="entry name" value="Ribsml_uS5_D2-typ_fold_subgr"/>
</dbReference>
<evidence type="ECO:0000313" key="8">
    <source>
        <dbReference type="EMBL" id="CUM76036.1"/>
    </source>
</evidence>
<dbReference type="PaxDb" id="166486-ERS852572_00344"/>
<dbReference type="InterPro" id="IPR020667">
    <property type="entry name" value="DNA_mismatch_repair_MutL"/>
</dbReference>
<dbReference type="FunFam" id="3.30.565.10:FF:000003">
    <property type="entry name" value="DNA mismatch repair endonuclease MutL"/>
    <property type="match status" value="1"/>
</dbReference>
<comment type="function">
    <text evidence="4">This protein is involved in the repair of mismatches in DNA. It is required for dam-dependent methyl-directed DNA mismatch repair. May act as a 'molecular matchmaker', a protein that promotes the formation of a stable complex between two or more DNA-binding proteins in an ATP-dependent manner without itself being part of a final effector complex.</text>
</comment>
<proteinExistence type="inferred from homology"/>
<dbReference type="InterPro" id="IPR002099">
    <property type="entry name" value="MutL/Mlh/PMS"/>
</dbReference>
<dbReference type="SUPFAM" id="SSF118116">
    <property type="entry name" value="DNA mismatch repair protein MutL"/>
    <property type="match status" value="1"/>
</dbReference>
<evidence type="ECO:0000256" key="2">
    <source>
        <dbReference type="ARBA" id="ARBA00022763"/>
    </source>
</evidence>
<evidence type="ECO:0000259" key="7">
    <source>
        <dbReference type="SMART" id="SM01340"/>
    </source>
</evidence>
<dbReference type="Gene3D" id="3.30.1540.20">
    <property type="entry name" value="MutL, C-terminal domain, dimerisation subdomain"/>
    <property type="match status" value="1"/>
</dbReference>
<evidence type="ECO:0000313" key="9">
    <source>
        <dbReference type="Proteomes" id="UP000095350"/>
    </source>
</evidence>
<evidence type="ECO:0000256" key="1">
    <source>
        <dbReference type="ARBA" id="ARBA00006082"/>
    </source>
</evidence>
<dbReference type="InterPro" id="IPR042120">
    <property type="entry name" value="MutL_C_dimsub"/>
</dbReference>
<comment type="similarity">
    <text evidence="1 4">Belongs to the DNA mismatch repair MutL/HexB family.</text>
</comment>
<dbReference type="InterPro" id="IPR014790">
    <property type="entry name" value="MutL_C"/>
</dbReference>
<dbReference type="SUPFAM" id="SSF55874">
    <property type="entry name" value="ATPase domain of HSP90 chaperone/DNA topoisomerase II/histidine kinase"/>
    <property type="match status" value="1"/>
</dbReference>
<dbReference type="Gene3D" id="3.30.565.10">
    <property type="entry name" value="Histidine kinase-like ATPase, C-terminal domain"/>
    <property type="match status" value="1"/>
</dbReference>
<reference evidence="8 9" key="1">
    <citation type="submission" date="2015-09" db="EMBL/GenBank/DDBJ databases">
        <authorList>
            <consortium name="Pathogen Informatics"/>
        </authorList>
    </citation>
    <scope>NUCLEOTIDE SEQUENCE [LARGE SCALE GENOMIC DNA]</scope>
    <source>
        <strain evidence="8 9">2789STDY5834960</strain>
    </source>
</reference>
<dbReference type="Gene3D" id="3.30.230.10">
    <property type="match status" value="1"/>
</dbReference>
<dbReference type="InterPro" id="IPR014762">
    <property type="entry name" value="DNA_mismatch_repair_CS"/>
</dbReference>
<keyword evidence="2 4" id="KW-0227">DNA damage</keyword>
<dbReference type="EMBL" id="CYXZ01000002">
    <property type="protein sequence ID" value="CUM76036.1"/>
    <property type="molecule type" value="Genomic_DNA"/>
</dbReference>
<dbReference type="CDD" id="cd00782">
    <property type="entry name" value="MutL_Trans"/>
    <property type="match status" value="1"/>
</dbReference>
<dbReference type="SMART" id="SM00853">
    <property type="entry name" value="MutL_C"/>
    <property type="match status" value="1"/>
</dbReference>
<dbReference type="GO" id="GO:0140664">
    <property type="term" value="F:ATP-dependent DNA damage sensor activity"/>
    <property type="evidence" value="ECO:0007669"/>
    <property type="project" value="InterPro"/>
</dbReference>
<evidence type="ECO:0000256" key="3">
    <source>
        <dbReference type="ARBA" id="ARBA00023204"/>
    </source>
</evidence>
<dbReference type="Pfam" id="PF13589">
    <property type="entry name" value="HATPase_c_3"/>
    <property type="match status" value="1"/>
</dbReference>
<gene>
    <name evidence="4 8" type="primary">mutL</name>
    <name evidence="8" type="ORF">ERS852572_00344</name>
</gene>
<feature type="compositionally biased region" description="Basic and acidic residues" evidence="5">
    <location>
        <begin position="429"/>
        <end position="438"/>
    </location>
</feature>
<feature type="region of interest" description="Disordered" evidence="5">
    <location>
        <begin position="429"/>
        <end position="450"/>
    </location>
</feature>
<feature type="domain" description="MutL C-terminal dimerisation" evidence="6">
    <location>
        <begin position="500"/>
        <end position="642"/>
    </location>
</feature>
<dbReference type="AlphaFoldDB" id="A0A173RE67"/>
<dbReference type="Proteomes" id="UP000095350">
    <property type="component" value="Unassembled WGS sequence"/>
</dbReference>
<dbReference type="GO" id="GO:0032300">
    <property type="term" value="C:mismatch repair complex"/>
    <property type="evidence" value="ECO:0007669"/>
    <property type="project" value="InterPro"/>
</dbReference>
<evidence type="ECO:0000256" key="5">
    <source>
        <dbReference type="SAM" id="MobiDB-lite"/>
    </source>
</evidence>
<organism evidence="8 9">
    <name type="scientific">Roseburia intestinalis</name>
    <dbReference type="NCBI Taxonomy" id="166486"/>
    <lineage>
        <taxon>Bacteria</taxon>
        <taxon>Bacillati</taxon>
        <taxon>Bacillota</taxon>
        <taxon>Clostridia</taxon>
        <taxon>Lachnospirales</taxon>
        <taxon>Lachnospiraceae</taxon>
        <taxon>Roseburia</taxon>
    </lineage>
</organism>
<dbReference type="InterPro" id="IPR020568">
    <property type="entry name" value="Ribosomal_Su5_D2-typ_SF"/>
</dbReference>
<dbReference type="STRING" id="166486.ERS852572_00344"/>
<dbReference type="InterPro" id="IPR036890">
    <property type="entry name" value="HATPase_C_sf"/>
</dbReference>
<protein>
    <recommendedName>
        <fullName evidence="4">DNA mismatch repair protein MutL</fullName>
    </recommendedName>
</protein>
<dbReference type="GO" id="GO:0030983">
    <property type="term" value="F:mismatched DNA binding"/>
    <property type="evidence" value="ECO:0007669"/>
    <property type="project" value="InterPro"/>
</dbReference>
<dbReference type="GO" id="GO:0006298">
    <property type="term" value="P:mismatch repair"/>
    <property type="evidence" value="ECO:0007669"/>
    <property type="project" value="UniProtKB-UniRule"/>
</dbReference>
<evidence type="ECO:0000259" key="6">
    <source>
        <dbReference type="SMART" id="SM00853"/>
    </source>
</evidence>